<proteinExistence type="predicted"/>
<dbReference type="SUPFAM" id="SSF143744">
    <property type="entry name" value="GlcG-like"/>
    <property type="match status" value="1"/>
</dbReference>
<dbReference type="Proteomes" id="UP000078504">
    <property type="component" value="Unassembled WGS sequence"/>
</dbReference>
<comment type="caution">
    <text evidence="1">The sequence shown here is derived from an EMBL/GenBank/DDBJ whole genome shotgun (WGS) entry which is preliminary data.</text>
</comment>
<accession>A0A1B7HPV5</accession>
<sequence>MKVDNQTIGAIGIGGAPGGHLHQQCAVDALEANKAALNAS</sequence>
<evidence type="ECO:0000313" key="1">
    <source>
        <dbReference type="EMBL" id="OAT17683.1"/>
    </source>
</evidence>
<dbReference type="EMBL" id="LXEP01000036">
    <property type="protein sequence ID" value="OAT17683.1"/>
    <property type="molecule type" value="Genomic_DNA"/>
</dbReference>
<organism evidence="1 2">
    <name type="scientific">Buttiauxella gaviniae ATCC 51604</name>
    <dbReference type="NCBI Taxonomy" id="1354253"/>
    <lineage>
        <taxon>Bacteria</taxon>
        <taxon>Pseudomonadati</taxon>
        <taxon>Pseudomonadota</taxon>
        <taxon>Gammaproteobacteria</taxon>
        <taxon>Enterobacterales</taxon>
        <taxon>Enterobacteriaceae</taxon>
        <taxon>Buttiauxella</taxon>
    </lineage>
</organism>
<dbReference type="PATRIC" id="fig|1354253.4.peg.4049"/>
<protein>
    <submittedName>
        <fullName evidence="1">Uncharacterized protein</fullName>
    </submittedName>
</protein>
<dbReference type="InterPro" id="IPR038084">
    <property type="entry name" value="PduO/GlcC-like_sf"/>
</dbReference>
<reference evidence="1 2" key="1">
    <citation type="submission" date="2016-04" db="EMBL/GenBank/DDBJ databases">
        <title>ATOL: Assembling a taxonomically balanced genome-scale reconstruction of the evolutionary history of the Enterobacteriaceae.</title>
        <authorList>
            <person name="Plunkett G.III."/>
            <person name="Neeno-Eckwall E.C."/>
            <person name="Glasner J.D."/>
            <person name="Perna N.T."/>
        </authorList>
    </citation>
    <scope>NUCLEOTIDE SEQUENCE [LARGE SCALE GENOMIC DNA]</scope>
    <source>
        <strain evidence="1 2">ATCC 51604</strain>
    </source>
</reference>
<dbReference type="AlphaFoldDB" id="A0A1B7HPV5"/>
<gene>
    <name evidence="1" type="ORF">M977_03958</name>
</gene>
<name>A0A1B7HPV5_9ENTR</name>
<evidence type="ECO:0000313" key="2">
    <source>
        <dbReference type="Proteomes" id="UP000078504"/>
    </source>
</evidence>